<dbReference type="InterPro" id="IPR038729">
    <property type="entry name" value="Rad50/SbcC_AAA"/>
</dbReference>
<evidence type="ECO:0000256" key="2">
    <source>
        <dbReference type="ARBA" id="ARBA00011322"/>
    </source>
</evidence>
<dbReference type="Pfam" id="PF13304">
    <property type="entry name" value="AAA_21"/>
    <property type="match status" value="1"/>
</dbReference>
<proteinExistence type="inferred from homology"/>
<feature type="domain" description="Rad50/SbcC-type AAA" evidence="5">
    <location>
        <begin position="67"/>
        <end position="134"/>
    </location>
</feature>
<comment type="similarity">
    <text evidence="1">Belongs to the SMC family. SbcC subfamily.</text>
</comment>
<dbReference type="RefSeq" id="WP_378249121.1">
    <property type="nucleotide sequence ID" value="NZ_JBHSKF010000010.1"/>
</dbReference>
<dbReference type="Gene3D" id="3.40.50.300">
    <property type="entry name" value="P-loop containing nucleotide triphosphate hydrolases"/>
    <property type="match status" value="2"/>
</dbReference>
<comment type="subunit">
    <text evidence="2">Heterodimer of SbcC and SbcD.</text>
</comment>
<dbReference type="Pfam" id="PF13476">
    <property type="entry name" value="AAA_23"/>
    <property type="match status" value="1"/>
</dbReference>
<evidence type="ECO:0000256" key="3">
    <source>
        <dbReference type="ARBA" id="ARBA00013368"/>
    </source>
</evidence>
<dbReference type="PANTHER" id="PTHR32114">
    <property type="entry name" value="ABC TRANSPORTER ABCH.3"/>
    <property type="match status" value="1"/>
</dbReference>
<sequence length="793" mass="85872">MSAELPLDRLVHHHLAESGLTGWPRALVLAALDGEDAVRLAIERAPATPSAAADDPADSAEVYLASVSVRGFRGVGETVRLPLAPGPGLTLVTGRNGSAKSSIAESVEMALTGRNSRWDGKADATRKQWQGGWRNLHTRTGAAVEVQVLVSGTGGPTTLRLAWADGAELDERAWTVQAPGGRRVAYDGQRWRRAFEVHRPFLSYTELGRLVDSRPTELHDALHRVLGLEKLDDAKDRLREPRLRVDKLRKEVKDGKAALLADLAAIDDDRAREAHAALALTAPPLDRLIDIAVGGQTDDAADLRALAAVGVATPAEVAGAVGAVETAEAALDRTRAAIDEELDDLYGRVLGYHDRHGDSACPVCEVGTLDAGRRAEIEAARRAARSFRAARAEHHRAVTALRALAPEPPAALGQVPSAAEALAAWQAWHQADQRGFAEAHRVLVDALALLHKEVGAELGRLDEVWRPAAVRLSAWIEKAEEAAARAPEHAALTKAEKWYKDTAAALRDARMRPFAEQTRQIYRVLRQSGSVTLEDVVLAKGGTLRRAELDVRVDGEATTALGVMSQGELHALGLALFLPRARVEGSPFRFIVIDDPVQAMDPSKVDGLAQVLAEVAATRQVVVFTHDDRLTESLRRQDIEATVWDVVRGERSSVALERSRDAVDAYLGDAWAIAKERADIPDDVRREIAATCCRSALEAAAHAKVRRVRLARGIPHHEVEEALTKAVKTTAKLTLALFDDDTRQGELMPALNAHGRWAGDTVRACKQGAHRSYGGDLLVLIDNTRRLAAWIAR</sequence>
<evidence type="ECO:0000313" key="7">
    <source>
        <dbReference type="Proteomes" id="UP001596157"/>
    </source>
</evidence>
<evidence type="ECO:0000259" key="4">
    <source>
        <dbReference type="Pfam" id="PF13304"/>
    </source>
</evidence>
<dbReference type="Proteomes" id="UP001596157">
    <property type="component" value="Unassembled WGS sequence"/>
</dbReference>
<accession>A0ABW0EST9</accession>
<evidence type="ECO:0000259" key="5">
    <source>
        <dbReference type="Pfam" id="PF13476"/>
    </source>
</evidence>
<protein>
    <recommendedName>
        <fullName evidence="3">Nuclease SbcCD subunit C</fullName>
    </recommendedName>
</protein>
<dbReference type="InterPro" id="IPR003959">
    <property type="entry name" value="ATPase_AAA_core"/>
</dbReference>
<organism evidence="6 7">
    <name type="scientific">Actinokineospora guangxiensis</name>
    <dbReference type="NCBI Taxonomy" id="1490288"/>
    <lineage>
        <taxon>Bacteria</taxon>
        <taxon>Bacillati</taxon>
        <taxon>Actinomycetota</taxon>
        <taxon>Actinomycetes</taxon>
        <taxon>Pseudonocardiales</taxon>
        <taxon>Pseudonocardiaceae</taxon>
        <taxon>Actinokineospora</taxon>
    </lineage>
</organism>
<evidence type="ECO:0000313" key="6">
    <source>
        <dbReference type="EMBL" id="MFC5289276.1"/>
    </source>
</evidence>
<comment type="caution">
    <text evidence="6">The sequence shown here is derived from an EMBL/GenBank/DDBJ whole genome shotgun (WGS) entry which is preliminary data.</text>
</comment>
<dbReference type="EMBL" id="JBHSKF010000010">
    <property type="protein sequence ID" value="MFC5289276.1"/>
    <property type="molecule type" value="Genomic_DNA"/>
</dbReference>
<dbReference type="SUPFAM" id="SSF52540">
    <property type="entry name" value="P-loop containing nucleoside triphosphate hydrolases"/>
    <property type="match status" value="1"/>
</dbReference>
<evidence type="ECO:0000256" key="1">
    <source>
        <dbReference type="ARBA" id="ARBA00006930"/>
    </source>
</evidence>
<reference evidence="7" key="1">
    <citation type="journal article" date="2019" name="Int. J. Syst. Evol. Microbiol.">
        <title>The Global Catalogue of Microorganisms (GCM) 10K type strain sequencing project: providing services to taxonomists for standard genome sequencing and annotation.</title>
        <authorList>
            <consortium name="The Broad Institute Genomics Platform"/>
            <consortium name="The Broad Institute Genome Sequencing Center for Infectious Disease"/>
            <person name="Wu L."/>
            <person name="Ma J."/>
        </authorList>
    </citation>
    <scope>NUCLEOTIDE SEQUENCE [LARGE SCALE GENOMIC DNA]</scope>
    <source>
        <strain evidence="7">CCUG 59778</strain>
    </source>
</reference>
<keyword evidence="7" id="KW-1185">Reference proteome</keyword>
<dbReference type="InterPro" id="IPR027417">
    <property type="entry name" value="P-loop_NTPase"/>
</dbReference>
<feature type="domain" description="ATPase AAA-type core" evidence="4">
    <location>
        <begin position="554"/>
        <end position="630"/>
    </location>
</feature>
<dbReference type="PANTHER" id="PTHR32114:SF2">
    <property type="entry name" value="ABC TRANSPORTER ABCH.3"/>
    <property type="match status" value="1"/>
</dbReference>
<gene>
    <name evidence="6" type="ORF">ACFPM7_19665</name>
</gene>
<name>A0ABW0EST9_9PSEU</name>